<organism evidence="8">
    <name type="scientific">Grosmannia clavigera (strain kw1407 / UAMH 11150)</name>
    <name type="common">Blue stain fungus</name>
    <name type="synonym">Graphiocladiella clavigera</name>
    <dbReference type="NCBI Taxonomy" id="655863"/>
    <lineage>
        <taxon>Eukaryota</taxon>
        <taxon>Fungi</taxon>
        <taxon>Dikarya</taxon>
        <taxon>Ascomycota</taxon>
        <taxon>Pezizomycotina</taxon>
        <taxon>Sordariomycetes</taxon>
        <taxon>Sordariomycetidae</taxon>
        <taxon>Ophiostomatales</taxon>
        <taxon>Ophiostomataceae</taxon>
        <taxon>Leptographium</taxon>
    </lineage>
</organism>
<sequence>MMPWMRKKTTSFPKDEANQIYVSDFSLRTQRQDVSKKPATANFGSPNARPMGPEDAEVTIPSQMYYNLLQEVGEADKVAKVIERTLAASDRTMDDVMRGDQTGCILVVMTESEQQAWRQLKHVSCATGEVDCLYAMRESLAGVARVAKQLELRFDAPADEGVRQQNAFERLAYEAEHCNGRDKRDAHKDSKNGGSRALANLNREAEALLHRMRALLSKAEAGVVPFCRHVMDLGAVCTEGDDDMDELTALDVVRGSSVMTLLDSTLRRMSSLDRVNAVDLARTTWSRCDARMRNGLGDEPRAADGQPASLLRRWLRLSGSREFHHEQVRLARGLQAQAQAAGCCRRCRPSSTETSSPQKPQATSSSRRSEPKIERVSSSPGRNAVRSRRPDAPKVTWNRIILYVLLYQMVVSGNAQMGILTVCQPAGIWLKVRCYMWGLSTSRKAAALMDEKAKATAKWGAACSACASAKVKCIRSVEDASAKCDRCERLFKNCAVQVHRARKKRTSKTSKTAQLEERLNGLVDLLRASGDLLRASGDLNTLHAAEASPHTILADPSRKSDRLYHADTTDVSSRPPPQDVQQEQLTAQIAIPVSYNSFAPPTCICRPESGEIITTAVDSDEDLLKTYRSLEYPHYPFVAVASDVTAEQLMVERPILMMAIRAVASVDNSRFMQGAMYRLICLIADRVILQSDRSLDLVQGMLVVVGWYQYHCMMHAQLNNLLHLGISMMADLGLNRPPRIAERTHILVLHPNIPSPRANEERRLVLGYWYMSSCLSLGFLKIEAMRFSPYVRQCLDELDEISEYPSDARLVTIVRLQHLAEKVARFNRPEELGDEIPGISRAPSSAYQLAFQNELDRLCQALPEDIKTDKLIQNQINTIKLRLYEPPLLDATLLQKFSADFTAVSSNNPSGLDILYRSYNALRGWFDQWFTIPVSQYHWVPIPLCVQLVYGITMLSRWARLVGAIRPAHTDLHDSTINMATAVPPSSSSTLKDPSSRLVPGQGVPVSSSCALPTSSVVQPAVAAIAGLDGKEIACDPKLKAAMAQMRDTLRNQPGLLIDISALLTALGDRFEQSNLEMRAASAAKFGDSADRGMNIWDLTSRKIAILRSKLGPFLDDATTTEMTTQQQQQHNQLNHHAAAAFPIEGSGFPVDHSLDVNLASGIADAATDSAGLMSTSIEGWDCNSPWANEIFEDMEASLWLESLPWVPIGG</sequence>
<evidence type="ECO:0000256" key="5">
    <source>
        <dbReference type="ARBA" id="ARBA00023242"/>
    </source>
</evidence>
<proteinExistence type="predicted"/>
<keyword evidence="5" id="KW-0539">Nucleus</keyword>
<dbReference type="HOGENOM" id="CLU_269722_0_0_1"/>
<dbReference type="GeneID" id="25974465"/>
<name>F0XCU6_GROCL</name>
<keyword evidence="8" id="KW-1185">Reference proteome</keyword>
<dbReference type="CDD" id="cd12148">
    <property type="entry name" value="fungal_TF_MHR"/>
    <property type="match status" value="1"/>
</dbReference>
<feature type="compositionally biased region" description="Basic and acidic residues" evidence="6">
    <location>
        <begin position="556"/>
        <end position="568"/>
    </location>
</feature>
<protein>
    <recommendedName>
        <fullName evidence="9">Zn(2)-C6 fungal-type domain-containing protein</fullName>
    </recommendedName>
</protein>
<dbReference type="GO" id="GO:0008270">
    <property type="term" value="F:zinc ion binding"/>
    <property type="evidence" value="ECO:0007669"/>
    <property type="project" value="InterPro"/>
</dbReference>
<feature type="region of interest" description="Disordered" evidence="6">
    <location>
        <begin position="347"/>
        <end position="390"/>
    </location>
</feature>
<dbReference type="EMBL" id="GL629765">
    <property type="protein sequence ID" value="EFX04644.1"/>
    <property type="molecule type" value="Genomic_DNA"/>
</dbReference>
<dbReference type="RefSeq" id="XP_014174126.1">
    <property type="nucleotide sequence ID" value="XM_014318651.1"/>
</dbReference>
<reference evidence="7 8" key="1">
    <citation type="journal article" date="2011" name="Proc. Natl. Acad. Sci. U.S.A.">
        <title>Genome and transcriptome analyses of the mountain pine beetle-fungal symbiont Grosmannia clavigera, a lodgepole pine pathogen.</title>
        <authorList>
            <person name="DiGuistini S."/>
            <person name="Wang Y."/>
            <person name="Liao N.Y."/>
            <person name="Taylor G."/>
            <person name="Tanguay P."/>
            <person name="Feau N."/>
            <person name="Henrissat B."/>
            <person name="Chan S.K."/>
            <person name="Hesse-Orce U."/>
            <person name="Alamouti S.M."/>
            <person name="Tsui C.K.M."/>
            <person name="Docking R.T."/>
            <person name="Levasseur A."/>
            <person name="Haridas S."/>
            <person name="Robertson G."/>
            <person name="Birol I."/>
            <person name="Holt R.A."/>
            <person name="Marra M.A."/>
            <person name="Hamelin R.C."/>
            <person name="Hirst M."/>
            <person name="Jones S.J.M."/>
            <person name="Bohlmann J."/>
            <person name="Breuil C."/>
        </authorList>
    </citation>
    <scope>NUCLEOTIDE SEQUENCE [LARGE SCALE GENOMIC DNA]</scope>
    <source>
        <strain evidence="8">kw1407 / UAMH 11150</strain>
    </source>
</reference>
<dbReference type="InterPro" id="IPR051089">
    <property type="entry name" value="prtT"/>
</dbReference>
<evidence type="ECO:0008006" key="9">
    <source>
        <dbReference type="Google" id="ProtNLM"/>
    </source>
</evidence>
<dbReference type="AlphaFoldDB" id="F0XCU6"/>
<dbReference type="PANTHER" id="PTHR31845">
    <property type="entry name" value="FINGER DOMAIN PROTEIN, PUTATIVE-RELATED"/>
    <property type="match status" value="1"/>
</dbReference>
<feature type="region of interest" description="Disordered" evidence="6">
    <location>
        <begin position="556"/>
        <end position="579"/>
    </location>
</feature>
<dbReference type="Gene3D" id="4.10.240.10">
    <property type="entry name" value="Zn(2)-C6 fungal-type DNA-binding domain"/>
    <property type="match status" value="1"/>
</dbReference>
<keyword evidence="2" id="KW-0805">Transcription regulation</keyword>
<keyword evidence="4" id="KW-0804">Transcription</keyword>
<evidence type="ECO:0000313" key="7">
    <source>
        <dbReference type="EMBL" id="EFX04644.1"/>
    </source>
</evidence>
<accession>F0XCU6</accession>
<feature type="region of interest" description="Disordered" evidence="6">
    <location>
        <begin position="32"/>
        <end position="55"/>
    </location>
</feature>
<evidence type="ECO:0000256" key="2">
    <source>
        <dbReference type="ARBA" id="ARBA00023015"/>
    </source>
</evidence>
<dbReference type="InParanoid" id="F0XCU6"/>
<dbReference type="STRING" id="655863.F0XCU6"/>
<keyword evidence="3" id="KW-0238">DNA-binding</keyword>
<feature type="compositionally biased region" description="Polar residues" evidence="6">
    <location>
        <begin position="349"/>
        <end position="366"/>
    </location>
</feature>
<dbReference type="GO" id="GO:0005634">
    <property type="term" value="C:nucleus"/>
    <property type="evidence" value="ECO:0007669"/>
    <property type="project" value="UniProtKB-SubCell"/>
</dbReference>
<dbReference type="InterPro" id="IPR036864">
    <property type="entry name" value="Zn2-C6_fun-type_DNA-bd_sf"/>
</dbReference>
<evidence type="ECO:0000313" key="8">
    <source>
        <dbReference type="Proteomes" id="UP000007796"/>
    </source>
</evidence>
<dbReference type="OrthoDB" id="5226580at2759"/>
<dbReference type="GO" id="GO:0000976">
    <property type="term" value="F:transcription cis-regulatory region binding"/>
    <property type="evidence" value="ECO:0007669"/>
    <property type="project" value="TreeGrafter"/>
</dbReference>
<evidence type="ECO:0000256" key="3">
    <source>
        <dbReference type="ARBA" id="ARBA00023125"/>
    </source>
</evidence>
<evidence type="ECO:0000256" key="1">
    <source>
        <dbReference type="ARBA" id="ARBA00004123"/>
    </source>
</evidence>
<dbReference type="eggNOG" id="ENOG502SR2B">
    <property type="taxonomic scope" value="Eukaryota"/>
</dbReference>
<dbReference type="Proteomes" id="UP000007796">
    <property type="component" value="Unassembled WGS sequence"/>
</dbReference>
<dbReference type="PANTHER" id="PTHR31845:SF10">
    <property type="entry name" value="ZN(II)2CYS6 TRANSCRIPTION FACTOR (EUROFUNG)"/>
    <property type="match status" value="1"/>
</dbReference>
<evidence type="ECO:0000256" key="4">
    <source>
        <dbReference type="ARBA" id="ARBA00023163"/>
    </source>
</evidence>
<dbReference type="GO" id="GO:0000981">
    <property type="term" value="F:DNA-binding transcription factor activity, RNA polymerase II-specific"/>
    <property type="evidence" value="ECO:0007669"/>
    <property type="project" value="InterPro"/>
</dbReference>
<gene>
    <name evidence="7" type="ORF">CMQ_1572</name>
</gene>
<comment type="subcellular location">
    <subcellularLocation>
        <location evidence="1">Nucleus</location>
    </subcellularLocation>
</comment>
<evidence type="ECO:0000256" key="6">
    <source>
        <dbReference type="SAM" id="MobiDB-lite"/>
    </source>
</evidence>